<evidence type="ECO:0000256" key="6">
    <source>
        <dbReference type="SAM" id="MobiDB-lite"/>
    </source>
</evidence>
<keyword evidence="5 7" id="KW-0472">Membrane</keyword>
<dbReference type="PANTHER" id="PTHR36115:SF4">
    <property type="entry name" value="MEMBRANE PROTEIN"/>
    <property type="match status" value="1"/>
</dbReference>
<protein>
    <submittedName>
        <fullName evidence="9">RDD family protein</fullName>
    </submittedName>
</protein>
<accession>A0ABY3XA77</accession>
<gene>
    <name evidence="9" type="ORF">MOV92_23880</name>
</gene>
<keyword evidence="10" id="KW-1185">Reference proteome</keyword>
<keyword evidence="2" id="KW-1003">Cell membrane</keyword>
<name>A0ABY3XA77_9GAMM</name>
<feature type="domain" description="RDD" evidence="8">
    <location>
        <begin position="28"/>
        <end position="165"/>
    </location>
</feature>
<evidence type="ECO:0000256" key="3">
    <source>
        <dbReference type="ARBA" id="ARBA00022692"/>
    </source>
</evidence>
<evidence type="ECO:0000256" key="1">
    <source>
        <dbReference type="ARBA" id="ARBA00004651"/>
    </source>
</evidence>
<organism evidence="9 10">
    <name type="scientific">Lysobacter gummosus</name>
    <dbReference type="NCBI Taxonomy" id="262324"/>
    <lineage>
        <taxon>Bacteria</taxon>
        <taxon>Pseudomonadati</taxon>
        <taxon>Pseudomonadota</taxon>
        <taxon>Gammaproteobacteria</taxon>
        <taxon>Lysobacterales</taxon>
        <taxon>Lysobacteraceae</taxon>
        <taxon>Lysobacter</taxon>
    </lineage>
</organism>
<evidence type="ECO:0000313" key="10">
    <source>
        <dbReference type="Proteomes" id="UP000829194"/>
    </source>
</evidence>
<evidence type="ECO:0000259" key="8">
    <source>
        <dbReference type="Pfam" id="PF06271"/>
    </source>
</evidence>
<evidence type="ECO:0000256" key="5">
    <source>
        <dbReference type="ARBA" id="ARBA00023136"/>
    </source>
</evidence>
<comment type="subcellular location">
    <subcellularLocation>
        <location evidence="1">Cell membrane</location>
        <topology evidence="1">Multi-pass membrane protein</topology>
    </subcellularLocation>
</comment>
<feature type="region of interest" description="Disordered" evidence="6">
    <location>
        <begin position="1"/>
        <end position="20"/>
    </location>
</feature>
<dbReference type="Proteomes" id="UP000829194">
    <property type="component" value="Chromosome"/>
</dbReference>
<evidence type="ECO:0000313" key="9">
    <source>
        <dbReference type="EMBL" id="UNP29464.1"/>
    </source>
</evidence>
<dbReference type="PANTHER" id="PTHR36115">
    <property type="entry name" value="PROLINE-RICH ANTIGEN HOMOLOG-RELATED"/>
    <property type="match status" value="1"/>
</dbReference>
<sequence>MEETQNPYAAPSAPPPLPAEMWDQSVRADRGIRLVARLIDWGLQMACLIPLIVIVAMNPQQNGETPDFTPLQITGMVICGLAVLGLAIYQLVLLYQTSQTLGKRWMNIKIVRNDGSPASFGRILGLRMVVTGVIEQVPCLGGLFALANVLWIFGEESRCLHDLLADTKVVNA</sequence>
<feature type="transmembrane region" description="Helical" evidence="7">
    <location>
        <begin position="38"/>
        <end position="59"/>
    </location>
</feature>
<reference evidence="9 10" key="1">
    <citation type="submission" date="2022-03" db="EMBL/GenBank/DDBJ databases">
        <title>Complete genome sequence of Lysobacter capsici VKM B-2533 and Lysobacter gummosus 10.1.1, promising sources of lytic agents.</title>
        <authorList>
            <person name="Tarlachkov S.V."/>
            <person name="Kudryakova I.V."/>
            <person name="Afoshin A.S."/>
            <person name="Leontyevskaya E.A."/>
            <person name="Leontyevskaya N.V."/>
        </authorList>
    </citation>
    <scope>NUCLEOTIDE SEQUENCE [LARGE SCALE GENOMIC DNA]</scope>
    <source>
        <strain evidence="9 10">10.1.1</strain>
    </source>
</reference>
<feature type="transmembrane region" description="Helical" evidence="7">
    <location>
        <begin position="71"/>
        <end position="95"/>
    </location>
</feature>
<dbReference type="Pfam" id="PF06271">
    <property type="entry name" value="RDD"/>
    <property type="match status" value="1"/>
</dbReference>
<keyword evidence="4 7" id="KW-1133">Transmembrane helix</keyword>
<dbReference type="EMBL" id="CP093547">
    <property type="protein sequence ID" value="UNP29464.1"/>
    <property type="molecule type" value="Genomic_DNA"/>
</dbReference>
<dbReference type="RefSeq" id="WP_057944940.1">
    <property type="nucleotide sequence ID" value="NZ_CP011131.1"/>
</dbReference>
<proteinExistence type="predicted"/>
<evidence type="ECO:0000256" key="7">
    <source>
        <dbReference type="SAM" id="Phobius"/>
    </source>
</evidence>
<dbReference type="InterPro" id="IPR010432">
    <property type="entry name" value="RDD"/>
</dbReference>
<evidence type="ECO:0000256" key="4">
    <source>
        <dbReference type="ARBA" id="ARBA00022989"/>
    </source>
</evidence>
<evidence type="ECO:0000256" key="2">
    <source>
        <dbReference type="ARBA" id="ARBA00022475"/>
    </source>
</evidence>
<keyword evidence="3 7" id="KW-0812">Transmembrane</keyword>
<dbReference type="InterPro" id="IPR051791">
    <property type="entry name" value="Pra-immunoreactive"/>
</dbReference>